<evidence type="ECO:0000313" key="1">
    <source>
        <dbReference type="EMBL" id="XBH02915.1"/>
    </source>
</evidence>
<dbReference type="AlphaFoldDB" id="A0AAU7CCU7"/>
<reference evidence="1" key="1">
    <citation type="submission" date="2024-05" db="EMBL/GenBank/DDBJ databases">
        <title>Planctomycetes of the genus Singulisphaera possess chitinolytic capabilities.</title>
        <authorList>
            <person name="Ivanova A."/>
        </authorList>
    </citation>
    <scope>NUCLEOTIDE SEQUENCE</scope>
    <source>
        <strain evidence="1">Ch08T</strain>
    </source>
</reference>
<gene>
    <name evidence="1" type="ORF">V5E97_32090</name>
</gene>
<sequence>MWRQGDVLISAVEAIPPGATCLPHCVLAEGEVTGHSHRVEGVGVADLLADGEERFLRVNASTVRIVHQEHGTITLPRGLYRVWQQREYTPEAIRTVRD</sequence>
<dbReference type="EMBL" id="CP155447">
    <property type="protein sequence ID" value="XBH02915.1"/>
    <property type="molecule type" value="Genomic_DNA"/>
</dbReference>
<accession>A0AAU7CCU7</accession>
<organism evidence="1">
    <name type="scientific">Singulisphaera sp. Ch08</name>
    <dbReference type="NCBI Taxonomy" id="3120278"/>
    <lineage>
        <taxon>Bacteria</taxon>
        <taxon>Pseudomonadati</taxon>
        <taxon>Planctomycetota</taxon>
        <taxon>Planctomycetia</taxon>
        <taxon>Isosphaerales</taxon>
        <taxon>Isosphaeraceae</taxon>
        <taxon>Singulisphaera</taxon>
    </lineage>
</organism>
<name>A0AAU7CCU7_9BACT</name>
<protein>
    <submittedName>
        <fullName evidence="1">Uncharacterized protein</fullName>
    </submittedName>
</protein>
<proteinExistence type="predicted"/>
<dbReference type="RefSeq" id="WP_406695656.1">
    <property type="nucleotide sequence ID" value="NZ_CP155447.1"/>
</dbReference>